<name>A0A0H2RHI0_9AGAM</name>
<dbReference type="EMBL" id="KQ086011">
    <property type="protein sequence ID" value="KLO11027.1"/>
    <property type="molecule type" value="Genomic_DNA"/>
</dbReference>
<keyword evidence="2" id="KW-1185">Reference proteome</keyword>
<evidence type="ECO:0000313" key="1">
    <source>
        <dbReference type="EMBL" id="KLO11027.1"/>
    </source>
</evidence>
<accession>A0A0H2RHI0</accession>
<evidence type="ECO:0000313" key="2">
    <source>
        <dbReference type="Proteomes" id="UP000053477"/>
    </source>
</evidence>
<gene>
    <name evidence="1" type="ORF">SCHPADRAFT_942422</name>
</gene>
<protein>
    <submittedName>
        <fullName evidence="1">Uncharacterized protein</fullName>
    </submittedName>
</protein>
<proteinExistence type="predicted"/>
<dbReference type="AlphaFoldDB" id="A0A0H2RHI0"/>
<dbReference type="InParanoid" id="A0A0H2RHI0"/>
<organism evidence="1 2">
    <name type="scientific">Schizopora paradoxa</name>
    <dbReference type="NCBI Taxonomy" id="27342"/>
    <lineage>
        <taxon>Eukaryota</taxon>
        <taxon>Fungi</taxon>
        <taxon>Dikarya</taxon>
        <taxon>Basidiomycota</taxon>
        <taxon>Agaricomycotina</taxon>
        <taxon>Agaricomycetes</taxon>
        <taxon>Hymenochaetales</taxon>
        <taxon>Schizoporaceae</taxon>
        <taxon>Schizopora</taxon>
    </lineage>
</organism>
<sequence>MHEFAKRKGEEEGAWQAMSKVIQVLGDDDSDTINSAEREQLRRNLFIISDAIEKAPTTLRMSSREDARGFSLGRLVLLLDDGGEGKRAMKADELWYLPAQTTSLTIQVTSSTLFDGIPEEKLSLAAARALC</sequence>
<reference evidence="1 2" key="1">
    <citation type="submission" date="2015-04" db="EMBL/GenBank/DDBJ databases">
        <title>Complete genome sequence of Schizopora paradoxa KUC8140, a cosmopolitan wood degrader in East Asia.</title>
        <authorList>
            <consortium name="DOE Joint Genome Institute"/>
            <person name="Min B."/>
            <person name="Park H."/>
            <person name="Jang Y."/>
            <person name="Kim J.-J."/>
            <person name="Kim K.H."/>
            <person name="Pangilinan J."/>
            <person name="Lipzen A."/>
            <person name="Riley R."/>
            <person name="Grigoriev I.V."/>
            <person name="Spatafora J.W."/>
            <person name="Choi I.-G."/>
        </authorList>
    </citation>
    <scope>NUCLEOTIDE SEQUENCE [LARGE SCALE GENOMIC DNA]</scope>
    <source>
        <strain evidence="1 2">KUC8140</strain>
    </source>
</reference>
<dbReference type="Proteomes" id="UP000053477">
    <property type="component" value="Unassembled WGS sequence"/>
</dbReference>